<gene>
    <name evidence="1" type="ORF">SETIT_3G143900v2</name>
</gene>
<protein>
    <submittedName>
        <fullName evidence="1">Uncharacterized protein</fullName>
    </submittedName>
</protein>
<accession>A0A368QFB5</accession>
<evidence type="ECO:0000313" key="1">
    <source>
        <dbReference type="EMBL" id="RCV16504.1"/>
    </source>
</evidence>
<organism evidence="1">
    <name type="scientific">Setaria italica</name>
    <name type="common">Foxtail millet</name>
    <name type="synonym">Panicum italicum</name>
    <dbReference type="NCBI Taxonomy" id="4555"/>
    <lineage>
        <taxon>Eukaryota</taxon>
        <taxon>Viridiplantae</taxon>
        <taxon>Streptophyta</taxon>
        <taxon>Embryophyta</taxon>
        <taxon>Tracheophyta</taxon>
        <taxon>Spermatophyta</taxon>
        <taxon>Magnoliopsida</taxon>
        <taxon>Liliopsida</taxon>
        <taxon>Poales</taxon>
        <taxon>Poaceae</taxon>
        <taxon>PACMAD clade</taxon>
        <taxon>Panicoideae</taxon>
        <taxon>Panicodae</taxon>
        <taxon>Paniceae</taxon>
        <taxon>Cenchrinae</taxon>
        <taxon>Setaria</taxon>
    </lineage>
</organism>
<proteinExistence type="predicted"/>
<name>A0A368QFB5_SETIT</name>
<dbReference type="EMBL" id="CM003530">
    <property type="protein sequence ID" value="RCV16504.1"/>
    <property type="molecule type" value="Genomic_DNA"/>
</dbReference>
<dbReference type="AlphaFoldDB" id="A0A368QFB5"/>
<sequence>MRKLNYGGSATLFHILSAPNNVGISNLSSRFFFPEWLQIPTW</sequence>
<reference evidence="1" key="1">
    <citation type="journal article" date="2012" name="Nat. Biotechnol.">
        <title>Reference genome sequence of the model plant Setaria.</title>
        <authorList>
            <person name="Bennetzen J.L."/>
            <person name="Schmutz J."/>
            <person name="Wang H."/>
            <person name="Percifield R."/>
            <person name="Hawkins J."/>
            <person name="Pontaroli A.C."/>
            <person name="Estep M."/>
            <person name="Feng L."/>
            <person name="Vaughn J.N."/>
            <person name="Grimwood J."/>
            <person name="Jenkins J."/>
            <person name="Barry K."/>
            <person name="Lindquist E."/>
            <person name="Hellsten U."/>
            <person name="Deshpande S."/>
            <person name="Wang X."/>
            <person name="Wu X."/>
            <person name="Mitros T."/>
            <person name="Triplett J."/>
            <person name="Yang X."/>
            <person name="Ye C.Y."/>
            <person name="Mauro-Herrera M."/>
            <person name="Wang L."/>
            <person name="Li P."/>
            <person name="Sharma M."/>
            <person name="Sharma R."/>
            <person name="Ronald P.C."/>
            <person name="Panaud O."/>
            <person name="Kellogg E.A."/>
            <person name="Brutnell T.P."/>
            <person name="Doust A.N."/>
            <person name="Tuskan G.A."/>
            <person name="Rokhsar D."/>
            <person name="Devos K.M."/>
        </authorList>
    </citation>
    <scope>NUCLEOTIDE SEQUENCE [LARGE SCALE GENOMIC DNA]</scope>
    <source>
        <strain evidence="1">Yugu1</strain>
    </source>
</reference>
<reference evidence="1" key="2">
    <citation type="submission" date="2015-07" db="EMBL/GenBank/DDBJ databases">
        <authorList>
            <person name="Noorani M."/>
        </authorList>
    </citation>
    <scope>NUCLEOTIDE SEQUENCE</scope>
    <source>
        <strain evidence="1">Yugu1</strain>
    </source>
</reference>